<sequence length="53" mass="6042">MYDKCKDYNKIVAEGDFMLIKRLTGIGLKSPRVTGIVSMSPPGDYNRLHVTRR</sequence>
<proteinExistence type="predicted"/>
<organism evidence="1 2">
    <name type="scientific">Dreissena polymorpha</name>
    <name type="common">Zebra mussel</name>
    <name type="synonym">Mytilus polymorpha</name>
    <dbReference type="NCBI Taxonomy" id="45954"/>
    <lineage>
        <taxon>Eukaryota</taxon>
        <taxon>Metazoa</taxon>
        <taxon>Spiralia</taxon>
        <taxon>Lophotrochozoa</taxon>
        <taxon>Mollusca</taxon>
        <taxon>Bivalvia</taxon>
        <taxon>Autobranchia</taxon>
        <taxon>Heteroconchia</taxon>
        <taxon>Euheterodonta</taxon>
        <taxon>Imparidentia</taxon>
        <taxon>Neoheterodontei</taxon>
        <taxon>Myida</taxon>
        <taxon>Dreissenoidea</taxon>
        <taxon>Dreissenidae</taxon>
        <taxon>Dreissena</taxon>
    </lineage>
</organism>
<accession>A0A9D4MGX9</accession>
<keyword evidence="2" id="KW-1185">Reference proteome</keyword>
<name>A0A9D4MGX9_DREPO</name>
<evidence type="ECO:0000313" key="2">
    <source>
        <dbReference type="Proteomes" id="UP000828390"/>
    </source>
</evidence>
<gene>
    <name evidence="1" type="ORF">DPMN_038420</name>
</gene>
<evidence type="ECO:0000313" key="1">
    <source>
        <dbReference type="EMBL" id="KAH3875157.1"/>
    </source>
</evidence>
<protein>
    <submittedName>
        <fullName evidence="1">Uncharacterized protein</fullName>
    </submittedName>
</protein>
<reference evidence="1" key="1">
    <citation type="journal article" date="2019" name="bioRxiv">
        <title>The Genome of the Zebra Mussel, Dreissena polymorpha: A Resource for Invasive Species Research.</title>
        <authorList>
            <person name="McCartney M.A."/>
            <person name="Auch B."/>
            <person name="Kono T."/>
            <person name="Mallez S."/>
            <person name="Zhang Y."/>
            <person name="Obille A."/>
            <person name="Becker A."/>
            <person name="Abrahante J.E."/>
            <person name="Garbe J."/>
            <person name="Badalamenti J.P."/>
            <person name="Herman A."/>
            <person name="Mangelson H."/>
            <person name="Liachko I."/>
            <person name="Sullivan S."/>
            <person name="Sone E.D."/>
            <person name="Koren S."/>
            <person name="Silverstein K.A.T."/>
            <person name="Beckman K.B."/>
            <person name="Gohl D.M."/>
        </authorList>
    </citation>
    <scope>NUCLEOTIDE SEQUENCE</scope>
    <source>
        <strain evidence="1">Duluth1</strain>
        <tissue evidence="1">Whole animal</tissue>
    </source>
</reference>
<dbReference type="Proteomes" id="UP000828390">
    <property type="component" value="Unassembled WGS sequence"/>
</dbReference>
<comment type="caution">
    <text evidence="1">The sequence shown here is derived from an EMBL/GenBank/DDBJ whole genome shotgun (WGS) entry which is preliminary data.</text>
</comment>
<reference evidence="1" key="2">
    <citation type="submission" date="2020-11" db="EMBL/GenBank/DDBJ databases">
        <authorList>
            <person name="McCartney M.A."/>
            <person name="Auch B."/>
            <person name="Kono T."/>
            <person name="Mallez S."/>
            <person name="Becker A."/>
            <person name="Gohl D.M."/>
            <person name="Silverstein K.A.T."/>
            <person name="Koren S."/>
            <person name="Bechman K.B."/>
            <person name="Herman A."/>
            <person name="Abrahante J.E."/>
            <person name="Garbe J."/>
        </authorList>
    </citation>
    <scope>NUCLEOTIDE SEQUENCE</scope>
    <source>
        <strain evidence="1">Duluth1</strain>
        <tissue evidence="1">Whole animal</tissue>
    </source>
</reference>
<dbReference type="EMBL" id="JAIWYP010000002">
    <property type="protein sequence ID" value="KAH3875157.1"/>
    <property type="molecule type" value="Genomic_DNA"/>
</dbReference>
<dbReference type="AlphaFoldDB" id="A0A9D4MGX9"/>